<dbReference type="AlphaFoldDB" id="A0A6N7PLC9"/>
<reference evidence="2 3" key="1">
    <citation type="submission" date="2019-10" db="EMBL/GenBank/DDBJ databases">
        <title>A soil myxobacterium in the family Polyangiaceae.</title>
        <authorList>
            <person name="Li Y."/>
            <person name="Wang J."/>
        </authorList>
    </citation>
    <scope>NUCLEOTIDE SEQUENCE [LARGE SCALE GENOMIC DNA]</scope>
    <source>
        <strain evidence="2 3">DSM 14734</strain>
    </source>
</reference>
<evidence type="ECO:0000313" key="3">
    <source>
        <dbReference type="Proteomes" id="UP000440224"/>
    </source>
</evidence>
<dbReference type="OrthoDB" id="9842704at2"/>
<dbReference type="EMBL" id="WJIE01000003">
    <property type="protein sequence ID" value="MRG92587.1"/>
    <property type="molecule type" value="Genomic_DNA"/>
</dbReference>
<feature type="region of interest" description="Disordered" evidence="1">
    <location>
        <begin position="35"/>
        <end position="68"/>
    </location>
</feature>
<proteinExistence type="predicted"/>
<gene>
    <name evidence="2" type="ORF">GF068_11695</name>
</gene>
<dbReference type="PROSITE" id="PS51257">
    <property type="entry name" value="PROKAR_LIPOPROTEIN"/>
    <property type="match status" value="1"/>
</dbReference>
<evidence type="ECO:0000256" key="1">
    <source>
        <dbReference type="SAM" id="MobiDB-lite"/>
    </source>
</evidence>
<sequence length="369" mass="40465">MSRFPRRWALVAAFPLSLGMGCSLIPLHVQTSGFGEPEPVPLPAENRAQPDAQAREAQDKEDERAEELKDELASLRARIAEGKDPVEDARGFAERVIEARGTKAARRGEFEVPKLEMEALGYLDDAIEKAPSLELFDLLVDVAKLPEADAVVLRACPRVRSKVPAADVHSFVGECLHRADDDAKKLKWQNAAGDVARFRKAEAERVAAEAAAREVERKAQAKTTRYVSAAVFASGRCKFSNCLKDGWTASTPEGDIDVRCSFGDCLKDGWEARFPDGTTARTRCSFSNCMKDGWETSFPDGTTARTRCSFSDCMKNGWDTDLPGGETARTRCSFSDCGKDGWTTDLPGGRSVQCRCNFQKCFVDGATCN</sequence>
<dbReference type="Proteomes" id="UP000440224">
    <property type="component" value="Unassembled WGS sequence"/>
</dbReference>
<comment type="caution">
    <text evidence="2">The sequence shown here is derived from an EMBL/GenBank/DDBJ whole genome shotgun (WGS) entry which is preliminary data.</text>
</comment>
<organism evidence="2 3">
    <name type="scientific">Polyangium spumosum</name>
    <dbReference type="NCBI Taxonomy" id="889282"/>
    <lineage>
        <taxon>Bacteria</taxon>
        <taxon>Pseudomonadati</taxon>
        <taxon>Myxococcota</taxon>
        <taxon>Polyangia</taxon>
        <taxon>Polyangiales</taxon>
        <taxon>Polyangiaceae</taxon>
        <taxon>Polyangium</taxon>
    </lineage>
</organism>
<name>A0A6N7PLC9_9BACT</name>
<feature type="compositionally biased region" description="Basic and acidic residues" evidence="1">
    <location>
        <begin position="53"/>
        <end position="68"/>
    </location>
</feature>
<protein>
    <submittedName>
        <fullName evidence="2">Uncharacterized protein</fullName>
    </submittedName>
</protein>
<evidence type="ECO:0000313" key="2">
    <source>
        <dbReference type="EMBL" id="MRG92587.1"/>
    </source>
</evidence>
<dbReference type="RefSeq" id="WP_153819453.1">
    <property type="nucleotide sequence ID" value="NZ_WJIE01000003.1"/>
</dbReference>
<keyword evidence="3" id="KW-1185">Reference proteome</keyword>
<accession>A0A6N7PLC9</accession>